<feature type="domain" description="ATP synthase epsilon subunit C-terminal" evidence="14">
    <location>
        <begin position="86"/>
        <end position="130"/>
    </location>
</feature>
<dbReference type="Pfam" id="PF02823">
    <property type="entry name" value="ATP-synt_DE_N"/>
    <property type="match status" value="1"/>
</dbReference>
<dbReference type="SUPFAM" id="SSF46604">
    <property type="entry name" value="Epsilon subunit of F1F0-ATP synthase C-terminal domain"/>
    <property type="match status" value="1"/>
</dbReference>
<evidence type="ECO:0000259" key="15">
    <source>
        <dbReference type="Pfam" id="PF02823"/>
    </source>
</evidence>
<dbReference type="GO" id="GO:0005886">
    <property type="term" value="C:plasma membrane"/>
    <property type="evidence" value="ECO:0007669"/>
    <property type="project" value="UniProtKB-SubCell"/>
</dbReference>
<accession>A0A2T3FWX5</accession>
<keyword evidence="13" id="KW-0175">Coiled coil</keyword>
<evidence type="ECO:0000256" key="13">
    <source>
        <dbReference type="SAM" id="Coils"/>
    </source>
</evidence>
<dbReference type="PANTHER" id="PTHR13822">
    <property type="entry name" value="ATP SYNTHASE DELTA/EPSILON CHAIN"/>
    <property type="match status" value="1"/>
</dbReference>
<evidence type="ECO:0000256" key="4">
    <source>
        <dbReference type="ARBA" id="ARBA00022448"/>
    </source>
</evidence>
<proteinExistence type="inferred from homology"/>
<dbReference type="Proteomes" id="UP000241201">
    <property type="component" value="Unassembled WGS sequence"/>
</dbReference>
<dbReference type="EMBL" id="JAJDKZ010000012">
    <property type="protein sequence ID" value="MCB8610099.1"/>
    <property type="molecule type" value="Genomic_DNA"/>
</dbReference>
<evidence type="ECO:0000256" key="1">
    <source>
        <dbReference type="ARBA" id="ARBA00003543"/>
    </source>
</evidence>
<reference evidence="16" key="3">
    <citation type="submission" date="2021-10" db="EMBL/GenBank/DDBJ databases">
        <title>Collection of gut derived symbiotic bacterial strains cultured from healthy donors.</title>
        <authorList>
            <person name="Lin H."/>
            <person name="Littmann E."/>
            <person name="Kohout C."/>
            <person name="Pamer E.G."/>
        </authorList>
    </citation>
    <scope>NUCLEOTIDE SEQUENCE</scope>
    <source>
        <strain evidence="16">DFI.4.48</strain>
    </source>
</reference>
<dbReference type="Gene3D" id="2.60.15.10">
    <property type="entry name" value="F0F1 ATP synthase delta/epsilon subunit, N-terminal"/>
    <property type="match status" value="1"/>
</dbReference>
<comment type="subcellular location">
    <subcellularLocation>
        <location evidence="2 11">Cell membrane</location>
        <topology evidence="2 11">Peripheral membrane protein</topology>
    </subcellularLocation>
</comment>
<dbReference type="SUPFAM" id="SSF51344">
    <property type="entry name" value="Epsilon subunit of F1F0-ATP synthase N-terminal domain"/>
    <property type="match status" value="1"/>
</dbReference>
<dbReference type="CDD" id="cd12152">
    <property type="entry name" value="F1-ATPase_delta"/>
    <property type="match status" value="1"/>
</dbReference>
<feature type="domain" description="ATP synthase F1 complex delta/epsilon subunit N-terminal" evidence="15">
    <location>
        <begin position="4"/>
        <end position="81"/>
    </location>
</feature>
<evidence type="ECO:0000256" key="11">
    <source>
        <dbReference type="HAMAP-Rule" id="MF_00530"/>
    </source>
</evidence>
<dbReference type="GO" id="GO:0046933">
    <property type="term" value="F:proton-transporting ATP synthase activity, rotational mechanism"/>
    <property type="evidence" value="ECO:0007669"/>
    <property type="project" value="UniProtKB-UniRule"/>
</dbReference>
<dbReference type="PANTHER" id="PTHR13822:SF10">
    <property type="entry name" value="ATP SYNTHASE EPSILON CHAIN, CHLOROPLASTIC"/>
    <property type="match status" value="1"/>
</dbReference>
<dbReference type="EMBL" id="PYLP01000011">
    <property type="protein sequence ID" value="PST39776.1"/>
    <property type="molecule type" value="Genomic_DNA"/>
</dbReference>
<dbReference type="HAMAP" id="MF_00530">
    <property type="entry name" value="ATP_synth_epsil_bac"/>
    <property type="match status" value="1"/>
</dbReference>
<dbReference type="GO" id="GO:0045259">
    <property type="term" value="C:proton-transporting ATP synthase complex"/>
    <property type="evidence" value="ECO:0007669"/>
    <property type="project" value="UniProtKB-KW"/>
</dbReference>
<evidence type="ECO:0000313" key="17">
    <source>
        <dbReference type="EMBL" id="PST39776.1"/>
    </source>
</evidence>
<dbReference type="AlphaFoldDB" id="A0A2T3FWX5"/>
<name>A0A2T3FWX5_9FIRM</name>
<evidence type="ECO:0000256" key="6">
    <source>
        <dbReference type="ARBA" id="ARBA00022781"/>
    </source>
</evidence>
<dbReference type="Gene3D" id="1.20.5.440">
    <property type="entry name" value="ATP synthase delta/epsilon subunit, C-terminal domain"/>
    <property type="match status" value="1"/>
</dbReference>
<gene>
    <name evidence="11 17" type="primary">atpC</name>
    <name evidence="17" type="ORF">C7U55_08900</name>
    <name evidence="16" type="ORF">LJD69_05785</name>
</gene>
<sequence length="132" mass="14890">MIKFKLKIITPQGIYQEVEIDQINLDTTAGQIGILAHHIPLASGVKVSQMNYIIDGKRTYFSIAGGFVYVNETETTLIANAIESQDEIDLERAQEAKRRAEERLKIQNDEIDMLRAQAALQRAIIRIHVKGL</sequence>
<keyword evidence="8 11" id="KW-0472">Membrane</keyword>
<dbReference type="FunFam" id="1.20.5.440:FF:000001">
    <property type="entry name" value="ATP synthase epsilon chain"/>
    <property type="match status" value="1"/>
</dbReference>
<reference evidence="18" key="1">
    <citation type="submission" date="2018-03" db="EMBL/GenBank/DDBJ databases">
        <title>Lachnoclostridium SNUG30370 gen.nov., sp.nov., isolated from human faeces.</title>
        <authorList>
            <person name="Seo B."/>
            <person name="Jeon K."/>
            <person name="Ko G."/>
        </authorList>
    </citation>
    <scope>NUCLEOTIDE SEQUENCE [LARGE SCALE GENOMIC DNA]</scope>
    <source>
        <strain evidence="18">SNUG30370</strain>
    </source>
</reference>
<keyword evidence="6 11" id="KW-0375">Hydrogen ion transport</keyword>
<evidence type="ECO:0000313" key="16">
    <source>
        <dbReference type="EMBL" id="MCB8610099.1"/>
    </source>
</evidence>
<dbReference type="InterPro" id="IPR036771">
    <property type="entry name" value="ATPsynth_dsu/esu_N"/>
</dbReference>
<keyword evidence="18" id="KW-1185">Reference proteome</keyword>
<reference evidence="17" key="2">
    <citation type="journal article" date="2019" name="Int. J. Syst. Evol. Microbiol.">
        <title>Faecalibacillus intestinalis gen. nov., sp. nov. and Faecalibacillus faecis sp. nov., isolated from human faeces.</title>
        <authorList>
            <person name="Seo B."/>
            <person name="Jeon K."/>
            <person name="Baek I."/>
            <person name="Lee Y.M."/>
            <person name="Baek K."/>
            <person name="Ko G."/>
        </authorList>
    </citation>
    <scope>NUCLEOTIDE SEQUENCE</scope>
    <source>
        <strain evidence="17">SNUG30370</strain>
    </source>
</reference>
<evidence type="ECO:0000256" key="9">
    <source>
        <dbReference type="ARBA" id="ARBA00023196"/>
    </source>
</evidence>
<feature type="coiled-coil region" evidence="13">
    <location>
        <begin position="83"/>
        <end position="117"/>
    </location>
</feature>
<evidence type="ECO:0000313" key="18">
    <source>
        <dbReference type="Proteomes" id="UP000241201"/>
    </source>
</evidence>
<evidence type="ECO:0000256" key="3">
    <source>
        <dbReference type="ARBA" id="ARBA00005712"/>
    </source>
</evidence>
<dbReference type="InterPro" id="IPR036794">
    <property type="entry name" value="ATP_F1_dsu/esu_C_sf"/>
</dbReference>
<dbReference type="InterPro" id="IPR001469">
    <property type="entry name" value="ATP_synth_F1_dsu/esu"/>
</dbReference>
<organism evidence="17 18">
    <name type="scientific">Faecalibacillus faecis</name>
    <dbReference type="NCBI Taxonomy" id="1982628"/>
    <lineage>
        <taxon>Bacteria</taxon>
        <taxon>Bacillati</taxon>
        <taxon>Bacillota</taxon>
        <taxon>Erysipelotrichia</taxon>
        <taxon>Erysipelotrichales</taxon>
        <taxon>Coprobacillaceae</taxon>
        <taxon>Faecalibacillus</taxon>
    </lineage>
</organism>
<comment type="similarity">
    <text evidence="3 11 12">Belongs to the ATPase epsilon chain family.</text>
</comment>
<comment type="function">
    <text evidence="1 11">Produces ATP from ADP in the presence of a proton gradient across the membrane.</text>
</comment>
<keyword evidence="5 11" id="KW-1003">Cell membrane</keyword>
<dbReference type="Pfam" id="PF00401">
    <property type="entry name" value="ATP-synt_DE"/>
    <property type="match status" value="1"/>
</dbReference>
<dbReference type="GeneID" id="77471206"/>
<comment type="subunit">
    <text evidence="11 12">F-type ATPases have 2 components, CF(1) - the catalytic core - and CF(0) - the membrane proton channel. CF(1) has five subunits: alpha(3), beta(3), gamma(1), delta(1), epsilon(1). CF(0) has three main subunits: a, b and c.</text>
</comment>
<dbReference type="InterPro" id="IPR020547">
    <property type="entry name" value="ATP_synth_F1_esu_C"/>
</dbReference>
<keyword evidence="7 11" id="KW-0406">Ion transport</keyword>
<keyword evidence="4 11" id="KW-0813">Transport</keyword>
<dbReference type="RefSeq" id="WP_106988267.1">
    <property type="nucleotide sequence ID" value="NZ_DAWBWI010000077.1"/>
</dbReference>
<keyword evidence="10 11" id="KW-0066">ATP synthesis</keyword>
<protein>
    <recommendedName>
        <fullName evidence="11">ATP synthase epsilon chain</fullName>
    </recommendedName>
    <alternativeName>
        <fullName evidence="11">ATP synthase F1 sector epsilon subunit</fullName>
    </alternativeName>
    <alternativeName>
        <fullName evidence="11">F-ATPase epsilon subunit</fullName>
    </alternativeName>
</protein>
<evidence type="ECO:0000256" key="10">
    <source>
        <dbReference type="ARBA" id="ARBA00023310"/>
    </source>
</evidence>
<dbReference type="InterPro" id="IPR020546">
    <property type="entry name" value="ATP_synth_F1_dsu/esu_N"/>
</dbReference>
<keyword evidence="9 11" id="KW-0139">CF(1)</keyword>
<evidence type="ECO:0000256" key="2">
    <source>
        <dbReference type="ARBA" id="ARBA00004202"/>
    </source>
</evidence>
<evidence type="ECO:0000256" key="8">
    <source>
        <dbReference type="ARBA" id="ARBA00023136"/>
    </source>
</evidence>
<evidence type="ECO:0000259" key="14">
    <source>
        <dbReference type="Pfam" id="PF00401"/>
    </source>
</evidence>
<dbReference type="NCBIfam" id="TIGR01216">
    <property type="entry name" value="ATP_synt_epsi"/>
    <property type="match status" value="1"/>
</dbReference>
<evidence type="ECO:0000256" key="7">
    <source>
        <dbReference type="ARBA" id="ARBA00023065"/>
    </source>
</evidence>
<dbReference type="Proteomes" id="UP001198439">
    <property type="component" value="Unassembled WGS sequence"/>
</dbReference>
<evidence type="ECO:0000256" key="12">
    <source>
        <dbReference type="RuleBase" id="RU003656"/>
    </source>
</evidence>
<comment type="caution">
    <text evidence="17">The sequence shown here is derived from an EMBL/GenBank/DDBJ whole genome shotgun (WGS) entry which is preliminary data.</text>
</comment>
<evidence type="ECO:0000256" key="5">
    <source>
        <dbReference type="ARBA" id="ARBA00022475"/>
    </source>
</evidence>
<dbReference type="GO" id="GO:0005524">
    <property type="term" value="F:ATP binding"/>
    <property type="evidence" value="ECO:0007669"/>
    <property type="project" value="UniProtKB-UniRule"/>
</dbReference>